<gene>
    <name evidence="9" type="ORF">ABT57_12990</name>
</gene>
<keyword evidence="4 7" id="KW-0812">Transmembrane</keyword>
<name>A0A0J1K2U9_9GAMM</name>
<dbReference type="EMBL" id="LDOU01000013">
    <property type="protein sequence ID" value="KLV08727.1"/>
    <property type="molecule type" value="Genomic_DNA"/>
</dbReference>
<evidence type="ECO:0000256" key="1">
    <source>
        <dbReference type="ARBA" id="ARBA00004162"/>
    </source>
</evidence>
<proteinExistence type="inferred from homology"/>
<dbReference type="RefSeq" id="WP_047885654.1">
    <property type="nucleotide sequence ID" value="NZ_CP071325.1"/>
</dbReference>
<evidence type="ECO:0000256" key="3">
    <source>
        <dbReference type="ARBA" id="ARBA00022475"/>
    </source>
</evidence>
<dbReference type="GO" id="GO:0015031">
    <property type="term" value="P:protein transport"/>
    <property type="evidence" value="ECO:0007669"/>
    <property type="project" value="UniProtKB-KW"/>
</dbReference>
<dbReference type="Proteomes" id="UP000035909">
    <property type="component" value="Unassembled WGS sequence"/>
</dbReference>
<dbReference type="PANTHER" id="PTHR30558">
    <property type="entry name" value="EXBD MEMBRANE COMPONENT OF PMF-DRIVEN MACROMOLECULE IMPORT SYSTEM"/>
    <property type="match status" value="1"/>
</dbReference>
<comment type="subcellular location">
    <subcellularLocation>
        <location evidence="1">Cell membrane</location>
        <topology evidence="1">Single-pass membrane protein</topology>
    </subcellularLocation>
    <subcellularLocation>
        <location evidence="7">Cell membrane</location>
        <topology evidence="7">Single-pass type II membrane protein</topology>
    </subcellularLocation>
</comment>
<dbReference type="GO" id="GO:0022857">
    <property type="term" value="F:transmembrane transporter activity"/>
    <property type="evidence" value="ECO:0007669"/>
    <property type="project" value="InterPro"/>
</dbReference>
<keyword evidence="10" id="KW-1185">Reference proteome</keyword>
<dbReference type="AlphaFoldDB" id="A0A0J1K2U9"/>
<evidence type="ECO:0000256" key="8">
    <source>
        <dbReference type="SAM" id="Phobius"/>
    </source>
</evidence>
<dbReference type="STRING" id="320778.ABT57_12990"/>
<comment type="similarity">
    <text evidence="2 7">Belongs to the ExbD/TolR family.</text>
</comment>
<evidence type="ECO:0000313" key="10">
    <source>
        <dbReference type="Proteomes" id="UP000035909"/>
    </source>
</evidence>
<comment type="caution">
    <text evidence="9">The sequence shown here is derived from an EMBL/GenBank/DDBJ whole genome shotgun (WGS) entry which is preliminary data.</text>
</comment>
<feature type="transmembrane region" description="Helical" evidence="8">
    <location>
        <begin position="20"/>
        <end position="38"/>
    </location>
</feature>
<evidence type="ECO:0000256" key="4">
    <source>
        <dbReference type="ARBA" id="ARBA00022692"/>
    </source>
</evidence>
<dbReference type="PATRIC" id="fig|320778.3.peg.2834"/>
<dbReference type="GO" id="GO:0005886">
    <property type="term" value="C:plasma membrane"/>
    <property type="evidence" value="ECO:0007669"/>
    <property type="project" value="UniProtKB-SubCell"/>
</dbReference>
<sequence>MIRTHQGINTDDDLKPDLTPLLDIIFIVMVFLLLTASVKLQSLDVDLPQTDTRTLQTTQADPITINLMSQSPYWALQGAAVEDWETFKTKLVEAVKAEPEKPVVIGADKTGSVENMLKLLAFLQQNNIKATQLLMEEEK</sequence>
<keyword evidence="6 8" id="KW-0472">Membrane</keyword>
<dbReference type="Gene3D" id="3.30.420.270">
    <property type="match status" value="1"/>
</dbReference>
<dbReference type="PANTHER" id="PTHR30558:SF15">
    <property type="entry name" value="BIOPOLYMER TRANSPORT PROTEIN EXBD1"/>
    <property type="match status" value="1"/>
</dbReference>
<keyword evidence="3" id="KW-1003">Cell membrane</keyword>
<accession>A0A0J1K2U9</accession>
<keyword evidence="7" id="KW-0653">Protein transport</keyword>
<dbReference type="InterPro" id="IPR003400">
    <property type="entry name" value="ExbD"/>
</dbReference>
<evidence type="ECO:0000256" key="5">
    <source>
        <dbReference type="ARBA" id="ARBA00022989"/>
    </source>
</evidence>
<evidence type="ECO:0000313" key="9">
    <source>
        <dbReference type="EMBL" id="KLV08727.1"/>
    </source>
</evidence>
<evidence type="ECO:0000256" key="2">
    <source>
        <dbReference type="ARBA" id="ARBA00005811"/>
    </source>
</evidence>
<keyword evidence="7" id="KW-0813">Transport</keyword>
<reference evidence="9 10" key="1">
    <citation type="submission" date="2015-05" db="EMBL/GenBank/DDBJ databases">
        <title>Photobacterium galathea sp. nov.</title>
        <authorList>
            <person name="Machado H."/>
            <person name="Gram L."/>
        </authorList>
    </citation>
    <scope>NUCLEOTIDE SEQUENCE [LARGE SCALE GENOMIC DNA]</scope>
    <source>
        <strain evidence="9 10">DSM 22954</strain>
    </source>
</reference>
<evidence type="ECO:0000256" key="6">
    <source>
        <dbReference type="ARBA" id="ARBA00023136"/>
    </source>
</evidence>
<keyword evidence="5 8" id="KW-1133">Transmembrane helix</keyword>
<protein>
    <submittedName>
        <fullName evidence="9">Biopolymer transporter ExbD</fullName>
    </submittedName>
</protein>
<evidence type="ECO:0000256" key="7">
    <source>
        <dbReference type="RuleBase" id="RU003879"/>
    </source>
</evidence>
<dbReference type="Pfam" id="PF02472">
    <property type="entry name" value="ExbD"/>
    <property type="match status" value="1"/>
</dbReference>
<dbReference type="OrthoDB" id="9793581at2"/>
<organism evidence="9 10">
    <name type="scientific">Photobacterium ganghwense</name>
    <dbReference type="NCBI Taxonomy" id="320778"/>
    <lineage>
        <taxon>Bacteria</taxon>
        <taxon>Pseudomonadati</taxon>
        <taxon>Pseudomonadota</taxon>
        <taxon>Gammaproteobacteria</taxon>
        <taxon>Vibrionales</taxon>
        <taxon>Vibrionaceae</taxon>
        <taxon>Photobacterium</taxon>
    </lineage>
</organism>